<dbReference type="Proteomes" id="UP000766336">
    <property type="component" value="Unassembled WGS sequence"/>
</dbReference>
<dbReference type="EMBL" id="JAHCDA010000002">
    <property type="protein sequence ID" value="MBS7811391.1"/>
    <property type="molecule type" value="Genomic_DNA"/>
</dbReference>
<proteinExistence type="predicted"/>
<reference evidence="1 2" key="1">
    <citation type="submission" date="2021-05" db="EMBL/GenBank/DDBJ databases">
        <title>Roseococcus sp. XZZS9, whole genome shotgun sequencing project.</title>
        <authorList>
            <person name="Zhao G."/>
            <person name="Shen L."/>
        </authorList>
    </citation>
    <scope>NUCLEOTIDE SEQUENCE [LARGE SCALE GENOMIC DNA]</scope>
    <source>
        <strain evidence="1 2">XZZS9</strain>
    </source>
</reference>
<comment type="caution">
    <text evidence="1">The sequence shown here is derived from an EMBL/GenBank/DDBJ whole genome shotgun (WGS) entry which is preliminary data.</text>
</comment>
<sequence length="69" mass="7606">MSDSRLALPLMDSIQRWQGIDAPNAAARHGMKDFEGLIAALEKLRGELVFEDEPSSFEAALTACKEREA</sequence>
<name>A0ABS5QDP4_9PROT</name>
<gene>
    <name evidence="1" type="ORF">KHU32_10610</name>
</gene>
<accession>A0ABS5QDP4</accession>
<dbReference type="RefSeq" id="WP_213670074.1">
    <property type="nucleotide sequence ID" value="NZ_JAHCDA010000002.1"/>
</dbReference>
<organism evidence="1 2">
    <name type="scientific">Roseococcus pinisoli</name>
    <dbReference type="NCBI Taxonomy" id="2835040"/>
    <lineage>
        <taxon>Bacteria</taxon>
        <taxon>Pseudomonadati</taxon>
        <taxon>Pseudomonadota</taxon>
        <taxon>Alphaproteobacteria</taxon>
        <taxon>Acetobacterales</taxon>
        <taxon>Roseomonadaceae</taxon>
        <taxon>Roseococcus</taxon>
    </lineage>
</organism>
<protein>
    <submittedName>
        <fullName evidence="1">Uncharacterized protein</fullName>
    </submittedName>
</protein>
<keyword evidence="2" id="KW-1185">Reference proteome</keyword>
<evidence type="ECO:0000313" key="1">
    <source>
        <dbReference type="EMBL" id="MBS7811391.1"/>
    </source>
</evidence>
<evidence type="ECO:0000313" key="2">
    <source>
        <dbReference type="Proteomes" id="UP000766336"/>
    </source>
</evidence>